<protein>
    <submittedName>
        <fullName evidence="2">TMC domain-containing protein</fullName>
    </submittedName>
</protein>
<reference evidence="2" key="1">
    <citation type="submission" date="2016-11" db="UniProtKB">
        <authorList>
            <consortium name="WormBaseParasite"/>
        </authorList>
    </citation>
    <scope>IDENTIFICATION</scope>
    <source>
        <strain evidence="2">KR3021</strain>
    </source>
</reference>
<evidence type="ECO:0000313" key="2">
    <source>
        <dbReference type="WBParaSite" id="RSKR_0001112400.1"/>
    </source>
</evidence>
<dbReference type="WBParaSite" id="RSKR_0001112400.1">
    <property type="protein sequence ID" value="RSKR_0001112400.1"/>
    <property type="gene ID" value="RSKR_0001112400"/>
</dbReference>
<name>A0AC35UG19_9BILA</name>
<accession>A0AC35UG19</accession>
<dbReference type="Proteomes" id="UP000095286">
    <property type="component" value="Unplaced"/>
</dbReference>
<sequence length="1330" mass="151850">MFKKLKSMFGTSPTHSNDYEAVINEAGEHMMKEYEMTEPRKSVASDVGGSNYITASGIESSEEEASASRLARRSSVLADLFSLFRRPSGGAFKGHRGRYPSSGGPDSGEIEDTEDEDPKNMSKERLMNTIRQKKEIIGNVRCKAWNMERKRRTLKVVRHHLQRQEAEISRVKLYKVEAARVFHIVLRWFGNIKIYLIPWENKIKNIESHFGSVVSSYFTFLRWVLGVNITLSLIIMLFVSIPEWLADNRNDLVRYNRTQAIKVMPEQLRLKADELTTIYDFRGYLEYSLLFYGYYSSETYFGDTIHYRVPLAYFLVNLAVLAFSFFIILSKMADNARNSKMSGSKTEQYVFSWKAFTGWDCSIGNSETSSSLYMANVIKFRETIAEYNVKIKKKFVWLEAAGRLLANLIIGAMLVSSAWAIHTVSKITNKDSFIKQNAVSITVSFITLIFPNIFELIGKLEKYHPRTALRFQLGRVMILYAVNYYTLIVTLLFMLKDWEEKGNQDGNNYYENGVQTIPLAQTSNSSDYYQVYNRAARQLVNYSTTPSPLSTLAPPSVWTTVFSNYGPIGVSNPKAIVSPKFSTSYNTNDKIVYESRPIGPKTWSDANKTIETVVLNFTTSSGRPVTSTHFGQRHDDLCWENLLGQEIMKIVTMDLLMTVAAILVVDFFRACVHGLRSANTDLSDQLMRERTEEKKKIFELAGGRKRRHTKKESKKKMKARLRENEKKNGPQRKNTHVSSDEESYIKSTSSRAAVHNKHFVPSLGSVNEDDGELDEVKQRLLQEHDILDEFGNIKSGKVRRREFTLKEKFLICMGIVDPKKIREKEQQEIDEAEENYKSLFEGSTINRRRNSRSNTKDVNLENIQAERKDALGDSPTRKSDITEYQFHEIQNEEEPVERKSELGGHILVDYASPSNSYYQAMNKMEEEQIKDSKYNLDNQGYRHDDRQHSLTGHYGALVKKKKRSPKLVKDTVKNQRSIEDGNYSDDEESSRHHLIQMESHTNYTEYNNNKKEGTDTNEGEEETSSDEIDHPLKRKCSVAEDVRKHSVSPAKKPLQSPQQDRSFDIPKHMSLSHTSQSPTIIENPFIKLSPYINPSLLHDSYNSPQQLQQPGSSTMMYSSSSSGSQPINSYTAAMKSPVREIIKLSEGSNSGDDWPKIRNIDRGKIHSASPMMYRPEKHGYVNPLTRVEPSSPKKQYVIEGHRYNAPPSTSLTQAIINREGDPNRGRTSSPDKTSYAPRFRISASPPRRAAPRHRSPNRTSGSPRKYTMRVEGILTSDSEHEPSPTRIYRPSTSRQNSTTNLTLKGGKVSAEKRSRTNERSPSCSHQQTAV</sequence>
<proteinExistence type="predicted"/>
<organism evidence="1 2">
    <name type="scientific">Rhabditophanes sp. KR3021</name>
    <dbReference type="NCBI Taxonomy" id="114890"/>
    <lineage>
        <taxon>Eukaryota</taxon>
        <taxon>Metazoa</taxon>
        <taxon>Ecdysozoa</taxon>
        <taxon>Nematoda</taxon>
        <taxon>Chromadorea</taxon>
        <taxon>Rhabditida</taxon>
        <taxon>Tylenchina</taxon>
        <taxon>Panagrolaimomorpha</taxon>
        <taxon>Strongyloidoidea</taxon>
        <taxon>Alloionematidae</taxon>
        <taxon>Rhabditophanes</taxon>
    </lineage>
</organism>
<evidence type="ECO:0000313" key="1">
    <source>
        <dbReference type="Proteomes" id="UP000095286"/>
    </source>
</evidence>